<dbReference type="PANTHER" id="PTHR34387:SF1">
    <property type="entry name" value="PERIPLASMIC IMMUNOGENIC PROTEIN"/>
    <property type="match status" value="1"/>
</dbReference>
<dbReference type="GO" id="GO:0006974">
    <property type="term" value="P:DNA damage response"/>
    <property type="evidence" value="ECO:0007669"/>
    <property type="project" value="TreeGrafter"/>
</dbReference>
<evidence type="ECO:0000313" key="1">
    <source>
        <dbReference type="EMBL" id="NEY73225.1"/>
    </source>
</evidence>
<dbReference type="InterPro" id="IPR052022">
    <property type="entry name" value="26kDa_periplasmic_antigen"/>
</dbReference>
<dbReference type="EMBL" id="JAAIWM010000006">
    <property type="protein sequence ID" value="NEY73225.1"/>
    <property type="molecule type" value="Genomic_DNA"/>
</dbReference>
<dbReference type="Gene3D" id="3.30.110.170">
    <property type="entry name" value="Protein of unknown function (DUF541), domain 1"/>
    <property type="match status" value="1"/>
</dbReference>
<dbReference type="RefSeq" id="WP_163180702.1">
    <property type="nucleotide sequence ID" value="NZ_JAAIWM010000006.1"/>
</dbReference>
<dbReference type="InterPro" id="IPR007497">
    <property type="entry name" value="SIMPL/DUF541"/>
</dbReference>
<accession>A0A6M0QAA3</accession>
<comment type="caution">
    <text evidence="1">The sequence shown here is derived from an EMBL/GenBank/DDBJ whole genome shotgun (WGS) entry which is preliminary data.</text>
</comment>
<protein>
    <submittedName>
        <fullName evidence="1">SIMPL domain-containing protein</fullName>
    </submittedName>
</protein>
<sequence length="212" mass="23727">MYKNVQILTVNGTGKVFIKPNVVKILIGVVTQGVQLVDAQQENAVITQQVIQSIKQLGVVQEKIQTESYRIQPLYEYLEGKQNFLGYEVSNNVLINLDQVSQVGAVIDTAVANGANRINDFQFSVKSEDIYYQEALNKALHNAFINAQTIIGTMGLSLHPIPLHIKEMTSERPVLPQQSLYSTQMIGAVTTPIEPGQLEIEARLEVKFYYFK</sequence>
<gene>
    <name evidence="1" type="ORF">G4D63_15945</name>
</gene>
<dbReference type="Proteomes" id="UP000481043">
    <property type="component" value="Unassembled WGS sequence"/>
</dbReference>
<organism evidence="1 2">
    <name type="scientific">Bacillus mesophilus</name>
    <dbReference type="NCBI Taxonomy" id="1808955"/>
    <lineage>
        <taxon>Bacteria</taxon>
        <taxon>Bacillati</taxon>
        <taxon>Bacillota</taxon>
        <taxon>Bacilli</taxon>
        <taxon>Bacillales</taxon>
        <taxon>Bacillaceae</taxon>
        <taxon>Bacillus</taxon>
    </lineage>
</organism>
<reference evidence="1 2" key="1">
    <citation type="submission" date="2020-02" db="EMBL/GenBank/DDBJ databases">
        <title>Bacillus aquiflavi sp. nov., isolated from yellow water of strong flavor Chinese baijiu in Yibin region of China.</title>
        <authorList>
            <person name="Xie J."/>
        </authorList>
    </citation>
    <scope>NUCLEOTIDE SEQUENCE [LARGE SCALE GENOMIC DNA]</scope>
    <source>
        <strain evidence="1 2">SA4</strain>
    </source>
</reference>
<dbReference type="Gene3D" id="3.30.70.2970">
    <property type="entry name" value="Protein of unknown function (DUF541), domain 2"/>
    <property type="match status" value="1"/>
</dbReference>
<name>A0A6M0QAA3_9BACI</name>
<evidence type="ECO:0000313" key="2">
    <source>
        <dbReference type="Proteomes" id="UP000481043"/>
    </source>
</evidence>
<dbReference type="Pfam" id="PF04402">
    <property type="entry name" value="SIMPL"/>
    <property type="match status" value="1"/>
</dbReference>
<proteinExistence type="predicted"/>
<dbReference type="PANTHER" id="PTHR34387">
    <property type="entry name" value="SLR1258 PROTEIN"/>
    <property type="match status" value="1"/>
</dbReference>
<keyword evidence="2" id="KW-1185">Reference proteome</keyword>
<dbReference type="AlphaFoldDB" id="A0A6M0QAA3"/>